<protein>
    <submittedName>
        <fullName evidence="3">Uncharacterized protein</fullName>
    </submittedName>
</protein>
<feature type="compositionally biased region" description="Basic residues" evidence="1">
    <location>
        <begin position="50"/>
        <end position="63"/>
    </location>
</feature>
<evidence type="ECO:0000256" key="2">
    <source>
        <dbReference type="SAM" id="Phobius"/>
    </source>
</evidence>
<keyword evidence="2" id="KW-1133">Transmembrane helix</keyword>
<dbReference type="EMBL" id="CAJGYM010000003">
    <property type="protein sequence ID" value="CAD6185901.1"/>
    <property type="molecule type" value="Genomic_DNA"/>
</dbReference>
<keyword evidence="2" id="KW-0472">Membrane</keyword>
<feature type="transmembrane region" description="Helical" evidence="2">
    <location>
        <begin position="83"/>
        <end position="103"/>
    </location>
</feature>
<evidence type="ECO:0000256" key="1">
    <source>
        <dbReference type="SAM" id="MobiDB-lite"/>
    </source>
</evidence>
<organism evidence="3 4">
    <name type="scientific">Caenorhabditis auriculariae</name>
    <dbReference type="NCBI Taxonomy" id="2777116"/>
    <lineage>
        <taxon>Eukaryota</taxon>
        <taxon>Metazoa</taxon>
        <taxon>Ecdysozoa</taxon>
        <taxon>Nematoda</taxon>
        <taxon>Chromadorea</taxon>
        <taxon>Rhabditida</taxon>
        <taxon>Rhabditina</taxon>
        <taxon>Rhabditomorpha</taxon>
        <taxon>Rhabditoidea</taxon>
        <taxon>Rhabditidae</taxon>
        <taxon>Peloderinae</taxon>
        <taxon>Caenorhabditis</taxon>
    </lineage>
</organism>
<feature type="region of interest" description="Disordered" evidence="1">
    <location>
        <begin position="28"/>
        <end position="64"/>
    </location>
</feature>
<keyword evidence="2" id="KW-0812">Transmembrane</keyword>
<sequence length="105" mass="11699">MDSAHAYIYSTRPSRTNCPLFISAFLSSPPPQSQPIRDQLPATAETRGRRETRRKNNPLRRCGRGTSCTLLLSSTLHASGHSLALSVFLLVPVYLLSLPSHFFRC</sequence>
<accession>A0A8S1GSM6</accession>
<reference evidence="3" key="1">
    <citation type="submission" date="2020-10" db="EMBL/GenBank/DDBJ databases">
        <authorList>
            <person name="Kikuchi T."/>
        </authorList>
    </citation>
    <scope>NUCLEOTIDE SEQUENCE</scope>
    <source>
        <strain evidence="3">NKZ352</strain>
    </source>
</reference>
<evidence type="ECO:0000313" key="3">
    <source>
        <dbReference type="EMBL" id="CAD6185901.1"/>
    </source>
</evidence>
<keyword evidence="4" id="KW-1185">Reference proteome</keyword>
<proteinExistence type="predicted"/>
<dbReference type="AlphaFoldDB" id="A0A8S1GSM6"/>
<gene>
    <name evidence="3" type="ORF">CAUJ_LOCUS1820</name>
</gene>
<comment type="caution">
    <text evidence="3">The sequence shown here is derived from an EMBL/GenBank/DDBJ whole genome shotgun (WGS) entry which is preliminary data.</text>
</comment>
<evidence type="ECO:0000313" key="4">
    <source>
        <dbReference type="Proteomes" id="UP000835052"/>
    </source>
</evidence>
<dbReference type="Proteomes" id="UP000835052">
    <property type="component" value="Unassembled WGS sequence"/>
</dbReference>
<name>A0A8S1GSM6_9PELO</name>